<reference evidence="1 2" key="1">
    <citation type="journal article" date="2012" name="J. Bacteriol.">
        <title>Draft genome sequence of Methanobacterium formicicum DSM 3637, an archaebacterium isolated from the methane producer amoeba Pelomyxa palustris.</title>
        <authorList>
            <person name="Gutierrez G."/>
        </authorList>
    </citation>
    <scope>NUCLEOTIDE SEQUENCE [LARGE SCALE GENOMIC DNA]</scope>
    <source>
        <strain evidence="2">DSM 3637 / PP1</strain>
    </source>
</reference>
<evidence type="ECO:0000313" key="1">
    <source>
        <dbReference type="EMBL" id="EKF86847.1"/>
    </source>
</evidence>
<evidence type="ECO:0000313" key="2">
    <source>
        <dbReference type="Proteomes" id="UP000007360"/>
    </source>
</evidence>
<dbReference type="PATRIC" id="fig|1204725.3.peg.225"/>
<dbReference type="Proteomes" id="UP000007360">
    <property type="component" value="Unassembled WGS sequence"/>
</dbReference>
<dbReference type="OrthoDB" id="383212at2157"/>
<accession>K2R6R0</accession>
<name>K2R6R0_METFP</name>
<dbReference type="AlphaFoldDB" id="K2R6R0"/>
<sequence>MRLRDVKRFKGVMTGKTIKPVDDKSMVGFTKGDKVIVFHLEDFLIFYNAMDKAIHGTPEEIEQLDNKISSIKRK</sequence>
<proteinExistence type="predicted"/>
<dbReference type="RefSeq" id="WP_004029419.1">
    <property type="nucleotide sequence ID" value="NZ_AMPO01000001.1"/>
</dbReference>
<comment type="caution">
    <text evidence="1">The sequence shown here is derived from an EMBL/GenBank/DDBJ whole genome shotgun (WGS) entry which is preliminary data.</text>
</comment>
<protein>
    <submittedName>
        <fullName evidence="1">Uncharacterized protein</fullName>
    </submittedName>
</protein>
<gene>
    <name evidence="1" type="ORF">A994_01135</name>
</gene>
<keyword evidence="2" id="KW-1185">Reference proteome</keyword>
<organism evidence="1 2">
    <name type="scientific">Methanobacterium formicicum (strain DSM 3637 / PP1)</name>
    <dbReference type="NCBI Taxonomy" id="1204725"/>
    <lineage>
        <taxon>Archaea</taxon>
        <taxon>Methanobacteriati</taxon>
        <taxon>Methanobacteriota</taxon>
        <taxon>Methanomada group</taxon>
        <taxon>Methanobacteria</taxon>
        <taxon>Methanobacteriales</taxon>
        <taxon>Methanobacteriaceae</taxon>
        <taxon>Methanobacterium</taxon>
    </lineage>
</organism>
<dbReference type="EMBL" id="AMPO01000001">
    <property type="protein sequence ID" value="EKF86847.1"/>
    <property type="molecule type" value="Genomic_DNA"/>
</dbReference>